<accession>A0A1M6LA02</accession>
<gene>
    <name evidence="3" type="ORF">SAMN02745194_03099</name>
</gene>
<feature type="signal peptide" evidence="2">
    <location>
        <begin position="1"/>
        <end position="18"/>
    </location>
</feature>
<dbReference type="RefSeq" id="WP_073136305.1">
    <property type="nucleotide sequence ID" value="NZ_FQZF01000018.1"/>
</dbReference>
<sequence length="238" mass="23431">MPPSRFLLPLLLPLLPLAGCTGDYSPDTYSTRAVQQANPVQQGVIIGAREVAISSDGNAGAAAGAAAGGIIGAATPGSNMTSALAGVGGGLIGGLFGSATERVVNDNRGTEYIVRKTNGELVNVTQRDVPPLPIGERVLVIAGAQARIVRDYTVPGAAAAVGGQTPAPMESPVRADPPASGGPSGGSAGQGATPPQGTPQPPTEAPTRSELPPAAPASADAPPSPRVPLVPPEAPLSL</sequence>
<evidence type="ECO:0000256" key="2">
    <source>
        <dbReference type="SAM" id="SignalP"/>
    </source>
</evidence>
<reference evidence="3 4" key="1">
    <citation type="submission" date="2016-11" db="EMBL/GenBank/DDBJ databases">
        <authorList>
            <person name="Jaros S."/>
            <person name="Januszkiewicz K."/>
            <person name="Wedrychowicz H."/>
        </authorList>
    </citation>
    <scope>NUCLEOTIDE SEQUENCE [LARGE SCALE GENOMIC DNA]</scope>
    <source>
        <strain evidence="3 4">DSM 14916</strain>
    </source>
</reference>
<evidence type="ECO:0000256" key="1">
    <source>
        <dbReference type="SAM" id="MobiDB-lite"/>
    </source>
</evidence>
<name>A0A1M6LA02_9PROT</name>
<protein>
    <submittedName>
        <fullName evidence="3">Outer membrane lipoprotein SlyB</fullName>
    </submittedName>
</protein>
<evidence type="ECO:0000313" key="3">
    <source>
        <dbReference type="EMBL" id="SHJ68041.1"/>
    </source>
</evidence>
<feature type="region of interest" description="Disordered" evidence="1">
    <location>
        <begin position="162"/>
        <end position="238"/>
    </location>
</feature>
<keyword evidence="3" id="KW-0449">Lipoprotein</keyword>
<organism evidence="3 4">
    <name type="scientific">Muricoccus roseus</name>
    <dbReference type="NCBI Taxonomy" id="198092"/>
    <lineage>
        <taxon>Bacteria</taxon>
        <taxon>Pseudomonadati</taxon>
        <taxon>Pseudomonadota</taxon>
        <taxon>Alphaproteobacteria</taxon>
        <taxon>Acetobacterales</taxon>
        <taxon>Roseomonadaceae</taxon>
        <taxon>Muricoccus</taxon>
    </lineage>
</organism>
<feature type="chain" id="PRO_5012635706" evidence="2">
    <location>
        <begin position="19"/>
        <end position="238"/>
    </location>
</feature>
<dbReference type="OrthoDB" id="8482104at2"/>
<feature type="compositionally biased region" description="Pro residues" evidence="1">
    <location>
        <begin position="222"/>
        <end position="238"/>
    </location>
</feature>
<dbReference type="STRING" id="198092.SAMN02745194_03099"/>
<keyword evidence="2" id="KW-0732">Signal</keyword>
<dbReference type="Proteomes" id="UP000184387">
    <property type="component" value="Unassembled WGS sequence"/>
</dbReference>
<evidence type="ECO:0000313" key="4">
    <source>
        <dbReference type="Proteomes" id="UP000184387"/>
    </source>
</evidence>
<proteinExistence type="predicted"/>
<dbReference type="EMBL" id="FQZF01000018">
    <property type="protein sequence ID" value="SHJ68041.1"/>
    <property type="molecule type" value="Genomic_DNA"/>
</dbReference>
<keyword evidence="4" id="KW-1185">Reference proteome</keyword>
<dbReference type="AlphaFoldDB" id="A0A1M6LA02"/>